<evidence type="ECO:0000313" key="2">
    <source>
        <dbReference type="Proteomes" id="UP000035088"/>
    </source>
</evidence>
<gene>
    <name evidence="1" type="ORF">GOARA_060_00060</name>
</gene>
<comment type="caution">
    <text evidence="1">The sequence shown here is derived from an EMBL/GenBank/DDBJ whole genome shotgun (WGS) entry which is preliminary data.</text>
</comment>
<keyword evidence="2" id="KW-1185">Reference proteome</keyword>
<dbReference type="Proteomes" id="UP000035088">
    <property type="component" value="Unassembled WGS sequence"/>
</dbReference>
<dbReference type="EMBL" id="BAEE01000060">
    <property type="protein sequence ID" value="GAB10555.1"/>
    <property type="molecule type" value="Genomic_DNA"/>
</dbReference>
<dbReference type="AlphaFoldDB" id="G7H3Y0"/>
<proteinExistence type="predicted"/>
<name>G7H3Y0_9ACTN</name>
<organism evidence="1 2">
    <name type="scientific">Gordonia araii NBRC 100433</name>
    <dbReference type="NCBI Taxonomy" id="1073574"/>
    <lineage>
        <taxon>Bacteria</taxon>
        <taxon>Bacillati</taxon>
        <taxon>Actinomycetota</taxon>
        <taxon>Actinomycetes</taxon>
        <taxon>Mycobacteriales</taxon>
        <taxon>Gordoniaceae</taxon>
        <taxon>Gordonia</taxon>
    </lineage>
</organism>
<evidence type="ECO:0000313" key="1">
    <source>
        <dbReference type="EMBL" id="GAB10555.1"/>
    </source>
</evidence>
<sequence length="299" mass="32858">MRLRDMEHSDDTRIVLRADALAAGITDRELAALDRLAPGCYVPRSDRRFFPEERHRLVAIAMAAKSGGVLSHQSAAAVHGLGMLSPDFKRVHFTSVGAHGNIRGMRHTHSGFLADDEVVVVNGVEVTSIERTAVDVACAARFPGALTIMDSALRAGADRDRMEELCAASQRRGIRVARRALVLGDGQSANPGESWSRAQMIAAGLPLPTLQREMWIGGRQYFLDFDFGGRIDGEFDGERKYTEHRRPGEDAAAVVIREKNRENAIRSTGMLVERWDWSDLRSGAMIPRVTKALKACGLV</sequence>
<accession>G7H3Y0</accession>
<dbReference type="STRING" id="1073574.GOARA_060_00060"/>
<reference evidence="1 2" key="1">
    <citation type="submission" date="2011-11" db="EMBL/GenBank/DDBJ databases">
        <title>Whole genome shotgun sequence of Gordonia araii NBRC 100433.</title>
        <authorList>
            <person name="Yoshida Y."/>
            <person name="Hosoyama A."/>
            <person name="Tsuchikane K."/>
            <person name="Katsumata H."/>
            <person name="Yamazaki S."/>
            <person name="Fujita N."/>
        </authorList>
    </citation>
    <scope>NUCLEOTIDE SEQUENCE [LARGE SCALE GENOMIC DNA]</scope>
    <source>
        <strain evidence="1 2">NBRC 100433</strain>
    </source>
</reference>
<protein>
    <submittedName>
        <fullName evidence="1">Uncharacterized protein</fullName>
    </submittedName>
</protein>